<reference evidence="2" key="1">
    <citation type="submission" date="2017-02" db="UniProtKB">
        <authorList>
            <consortium name="WormBaseParasite"/>
        </authorList>
    </citation>
    <scope>IDENTIFICATION</scope>
</reference>
<sequence length="83" mass="9608">MQFRRCLSQCTQCLSCLPMSECVCVGRHCINTAKRSRRGCLFVFLCAQQRLMPPQLRPLLIAAKAVASDCRRFNDLRHCRNYN</sequence>
<protein>
    <submittedName>
        <fullName evidence="2">Secreted protein</fullName>
    </submittedName>
</protein>
<evidence type="ECO:0000313" key="2">
    <source>
        <dbReference type="WBParaSite" id="SMUV_0000983201-mRNA-1"/>
    </source>
</evidence>
<proteinExistence type="predicted"/>
<dbReference type="AlphaFoldDB" id="A0A0N5AXZ7"/>
<name>A0A0N5AXZ7_9BILA</name>
<dbReference type="Proteomes" id="UP000046393">
    <property type="component" value="Unplaced"/>
</dbReference>
<accession>A0A0N5AXZ7</accession>
<keyword evidence="1" id="KW-1185">Reference proteome</keyword>
<dbReference type="WBParaSite" id="SMUV_0000983201-mRNA-1">
    <property type="protein sequence ID" value="SMUV_0000983201-mRNA-1"/>
    <property type="gene ID" value="SMUV_0000983201"/>
</dbReference>
<organism evidence="1 2">
    <name type="scientific">Syphacia muris</name>
    <dbReference type="NCBI Taxonomy" id="451379"/>
    <lineage>
        <taxon>Eukaryota</taxon>
        <taxon>Metazoa</taxon>
        <taxon>Ecdysozoa</taxon>
        <taxon>Nematoda</taxon>
        <taxon>Chromadorea</taxon>
        <taxon>Rhabditida</taxon>
        <taxon>Spirurina</taxon>
        <taxon>Oxyuridomorpha</taxon>
        <taxon>Oxyuroidea</taxon>
        <taxon>Oxyuridae</taxon>
        <taxon>Syphacia</taxon>
    </lineage>
</organism>
<evidence type="ECO:0000313" key="1">
    <source>
        <dbReference type="Proteomes" id="UP000046393"/>
    </source>
</evidence>